<accession>A0ABS7F203</accession>
<evidence type="ECO:0000313" key="3">
    <source>
        <dbReference type="Proteomes" id="UP001519924"/>
    </source>
</evidence>
<dbReference type="Proteomes" id="UP001519924">
    <property type="component" value="Unassembled WGS sequence"/>
</dbReference>
<dbReference type="EMBL" id="JAHZUY010000019">
    <property type="protein sequence ID" value="MBW8269651.1"/>
    <property type="molecule type" value="Genomic_DNA"/>
</dbReference>
<evidence type="ECO:0000259" key="1">
    <source>
        <dbReference type="Pfam" id="PF04028"/>
    </source>
</evidence>
<protein>
    <submittedName>
        <fullName evidence="2">DUF374 domain-containing protein</fullName>
    </submittedName>
</protein>
<dbReference type="RefSeq" id="WP_220117408.1">
    <property type="nucleotide sequence ID" value="NZ_JAHZUY010000019.1"/>
</dbReference>
<comment type="caution">
    <text evidence="2">The sequence shown here is derived from an EMBL/GenBank/DDBJ whole genome shotgun (WGS) entry which is preliminary data.</text>
</comment>
<keyword evidence="3" id="KW-1185">Reference proteome</keyword>
<evidence type="ECO:0000313" key="2">
    <source>
        <dbReference type="EMBL" id="MBW8269651.1"/>
    </source>
</evidence>
<dbReference type="Pfam" id="PF04028">
    <property type="entry name" value="DUF374"/>
    <property type="match status" value="1"/>
</dbReference>
<reference evidence="2 3" key="1">
    <citation type="submission" date="2021-08" db="EMBL/GenBank/DDBJ databases">
        <title>Caldovatus sediminis gen. nov., sp. nov., a moderately thermophilic bacterium isolated from a hot spring.</title>
        <authorList>
            <person name="Hu C.-J."/>
            <person name="Li W.-J."/>
            <person name="Xian W.-D."/>
        </authorList>
    </citation>
    <scope>NUCLEOTIDE SEQUENCE [LARGE SCALE GENOMIC DNA]</scope>
    <source>
        <strain evidence="2 3">SYSU G05006</strain>
    </source>
</reference>
<proteinExistence type="predicted"/>
<organism evidence="2 3">
    <name type="scientific">Caldovatus aquaticus</name>
    <dbReference type="NCBI Taxonomy" id="2865671"/>
    <lineage>
        <taxon>Bacteria</taxon>
        <taxon>Pseudomonadati</taxon>
        <taxon>Pseudomonadota</taxon>
        <taxon>Alphaproteobacteria</taxon>
        <taxon>Acetobacterales</taxon>
        <taxon>Roseomonadaceae</taxon>
        <taxon>Caldovatus</taxon>
    </lineage>
</organism>
<name>A0ABS7F203_9PROT</name>
<gene>
    <name evidence="2" type="ORF">K1J50_09150</name>
</gene>
<dbReference type="InterPro" id="IPR007172">
    <property type="entry name" value="DUF374"/>
</dbReference>
<feature type="domain" description="DUF374" evidence="1">
    <location>
        <begin position="80"/>
        <end position="141"/>
    </location>
</feature>
<sequence>MLRRLTRLPAVQAMLAWLLGHYLALVIRTTRWSVVGGGHGLPFLRCRTPVVIAFWHERLAVVPAFAVLARRLFPGAGIRPHVLVSRHRDGRFIGAAVRRFGLATVHGSSSRGAAAGARALVRALRAGEIVAITPDGPRGPRRVAAPGVAQLAAVCGVPVLPVAAATSARRILARTWDRMVFPLPFGRGVLAIGAPIAVPRDAPERALPAIAAALTAACDVADAAVADPVAHPATPWRSVLP</sequence>